<dbReference type="InterPro" id="IPR050093">
    <property type="entry name" value="ABC_SmlMolc_Importer"/>
</dbReference>
<keyword evidence="2" id="KW-0547">Nucleotide-binding</keyword>
<accession>A0A1G1T954</accession>
<proteinExistence type="predicted"/>
<evidence type="ECO:0000256" key="1">
    <source>
        <dbReference type="ARBA" id="ARBA00022448"/>
    </source>
</evidence>
<dbReference type="SMART" id="SM00382">
    <property type="entry name" value="AAA"/>
    <property type="match status" value="1"/>
</dbReference>
<keyword evidence="1" id="KW-0813">Transport</keyword>
<dbReference type="PANTHER" id="PTHR42781:SF4">
    <property type="entry name" value="SPERMIDINE_PUTRESCINE IMPORT ATP-BINDING PROTEIN POTA"/>
    <property type="match status" value="1"/>
</dbReference>
<keyword evidence="6" id="KW-1185">Reference proteome</keyword>
<dbReference type="Proteomes" id="UP000176294">
    <property type="component" value="Unassembled WGS sequence"/>
</dbReference>
<evidence type="ECO:0000259" key="4">
    <source>
        <dbReference type="PROSITE" id="PS50893"/>
    </source>
</evidence>
<dbReference type="PANTHER" id="PTHR42781">
    <property type="entry name" value="SPERMIDINE/PUTRESCINE IMPORT ATP-BINDING PROTEIN POTA"/>
    <property type="match status" value="1"/>
</dbReference>
<dbReference type="STRING" id="1908237.BEN47_10745"/>
<dbReference type="AlphaFoldDB" id="A0A1G1T954"/>
<protein>
    <recommendedName>
        <fullName evidence="4">ABC transporter domain-containing protein</fullName>
    </recommendedName>
</protein>
<name>A0A1G1T954_9BACT</name>
<evidence type="ECO:0000256" key="3">
    <source>
        <dbReference type="ARBA" id="ARBA00022840"/>
    </source>
</evidence>
<dbReference type="InterPro" id="IPR027417">
    <property type="entry name" value="P-loop_NTPase"/>
</dbReference>
<dbReference type="Pfam" id="PF00005">
    <property type="entry name" value="ABC_tran"/>
    <property type="match status" value="1"/>
</dbReference>
<evidence type="ECO:0000313" key="5">
    <source>
        <dbReference type="EMBL" id="OGX87401.1"/>
    </source>
</evidence>
<dbReference type="EMBL" id="MDZB01000089">
    <property type="protein sequence ID" value="OGX87401.1"/>
    <property type="molecule type" value="Genomic_DNA"/>
</dbReference>
<dbReference type="SUPFAM" id="SSF52540">
    <property type="entry name" value="P-loop containing nucleoside triphosphate hydrolases"/>
    <property type="match status" value="1"/>
</dbReference>
<dbReference type="PROSITE" id="PS00211">
    <property type="entry name" value="ABC_TRANSPORTER_1"/>
    <property type="match status" value="1"/>
</dbReference>
<sequence length="243" mass="26738">MAPAPCIALVAATKRYGPRPVLDAVNLSVAQGAFVSILGESGCGKTTLLRVLAGLEPLDSGRLALFGEPATDGPRLLLAPHRRSLGFLFQDLALWPHLTVRQHLAFGLEVRRMDRIPERTADMLGLLAIEDLAGRYPQQLSGGQQQLVALGRSLVVNPKLLLMDEPLANLDVRRKSHIRNLIKTIATQRQLTVVYVTHDHREAFALSDRIAVMERGRIIEEGSPDELRRSTNPLVRAFIEPDG</sequence>
<dbReference type="RefSeq" id="WP_070726033.1">
    <property type="nucleotide sequence ID" value="NZ_MDZB01000089.1"/>
</dbReference>
<reference evidence="5 6" key="1">
    <citation type="submission" date="2016-08" db="EMBL/GenBank/DDBJ databases">
        <title>Hymenobacter coccineus sp. nov., Hymenobacter lapidarius sp. nov. and Hymenobacter glacialis sp. nov., isolated from Antarctic soil.</title>
        <authorList>
            <person name="Sedlacek I."/>
            <person name="Kralova S."/>
            <person name="Kyrova K."/>
            <person name="Maslanova I."/>
            <person name="Stankova E."/>
            <person name="Vrbovska V."/>
            <person name="Nemec M."/>
            <person name="Bartak M."/>
            <person name="Svec P."/>
            <person name="Busse H.-J."/>
            <person name="Pantucek R."/>
        </authorList>
    </citation>
    <scope>NUCLEOTIDE SEQUENCE [LARGE SCALE GENOMIC DNA]</scope>
    <source>
        <strain evidence="5 6">CCM 8643</strain>
    </source>
</reference>
<dbReference type="PROSITE" id="PS50893">
    <property type="entry name" value="ABC_TRANSPORTER_2"/>
    <property type="match status" value="1"/>
</dbReference>
<dbReference type="Gene3D" id="3.40.50.300">
    <property type="entry name" value="P-loop containing nucleotide triphosphate hydrolases"/>
    <property type="match status" value="1"/>
</dbReference>
<feature type="domain" description="ABC transporter" evidence="4">
    <location>
        <begin position="7"/>
        <end position="240"/>
    </location>
</feature>
<keyword evidence="3" id="KW-0067">ATP-binding</keyword>
<organism evidence="5 6">
    <name type="scientific">Hymenobacter lapidarius</name>
    <dbReference type="NCBI Taxonomy" id="1908237"/>
    <lineage>
        <taxon>Bacteria</taxon>
        <taxon>Pseudomonadati</taxon>
        <taxon>Bacteroidota</taxon>
        <taxon>Cytophagia</taxon>
        <taxon>Cytophagales</taxon>
        <taxon>Hymenobacteraceae</taxon>
        <taxon>Hymenobacter</taxon>
    </lineage>
</organism>
<evidence type="ECO:0000256" key="2">
    <source>
        <dbReference type="ARBA" id="ARBA00022741"/>
    </source>
</evidence>
<dbReference type="InterPro" id="IPR003593">
    <property type="entry name" value="AAA+_ATPase"/>
</dbReference>
<evidence type="ECO:0000313" key="6">
    <source>
        <dbReference type="Proteomes" id="UP000176294"/>
    </source>
</evidence>
<dbReference type="OrthoDB" id="1115710at2"/>
<dbReference type="GO" id="GO:0005524">
    <property type="term" value="F:ATP binding"/>
    <property type="evidence" value="ECO:0007669"/>
    <property type="project" value="UniProtKB-KW"/>
</dbReference>
<dbReference type="InterPro" id="IPR003439">
    <property type="entry name" value="ABC_transporter-like_ATP-bd"/>
</dbReference>
<dbReference type="GO" id="GO:0016887">
    <property type="term" value="F:ATP hydrolysis activity"/>
    <property type="evidence" value="ECO:0007669"/>
    <property type="project" value="InterPro"/>
</dbReference>
<comment type="caution">
    <text evidence="5">The sequence shown here is derived from an EMBL/GenBank/DDBJ whole genome shotgun (WGS) entry which is preliminary data.</text>
</comment>
<gene>
    <name evidence="5" type="ORF">BEN47_10745</name>
</gene>
<dbReference type="InterPro" id="IPR017871">
    <property type="entry name" value="ABC_transporter-like_CS"/>
</dbReference>